<gene>
    <name evidence="1" type="ORF">G0027_10210</name>
</gene>
<evidence type="ECO:0000313" key="1">
    <source>
        <dbReference type="EMBL" id="QOW44202.1"/>
    </source>
</evidence>
<accession>A0A7S6VSP7</accession>
<protein>
    <submittedName>
        <fullName evidence="1">Uncharacterized protein</fullName>
    </submittedName>
</protein>
<sequence>MIWLWSEYFRAIPHLQQSGVLKNFALETEGDFSGQYQVVAKRYYSPDRRVIHPAAPVVGHFNDLAYVSNIDLLLAKDVFSSSEQAQTVDFEQTQRCYQFQVASTSPLAAQQVIANTLNISAIAASEQIAQRLRRVKAGQRIVLRGEWVKVRSVSTGQYFQINHYPLPANNCRIVRVQQHELLGAKATEFP</sequence>
<dbReference type="Proteomes" id="UP000593812">
    <property type="component" value="Chromosome"/>
</dbReference>
<dbReference type="EMBL" id="CP048654">
    <property type="protein sequence ID" value="QOW44202.1"/>
    <property type="molecule type" value="Genomic_DNA"/>
</dbReference>
<evidence type="ECO:0000313" key="2">
    <source>
        <dbReference type="Proteomes" id="UP000593812"/>
    </source>
</evidence>
<dbReference type="AlphaFoldDB" id="A0A7S6VSP7"/>
<proteinExistence type="predicted"/>
<name>A0A7S6VSP7_9GAMM</name>
<reference evidence="1 2" key="1">
    <citation type="submission" date="2020-02" db="EMBL/GenBank/DDBJ databases">
        <title>Tigecycline-resistant Acinetobacter species from pigs and migratory birds.</title>
        <authorList>
            <person name="Chen C."/>
            <person name="Sun J."/>
            <person name="Liao X.-P."/>
            <person name="Liu Y.-H."/>
        </authorList>
    </citation>
    <scope>NUCLEOTIDE SEQUENCE [LARGE SCALE GENOMIC DNA]</scope>
    <source>
        <strain evidence="1 2">C15_T</strain>
    </source>
</reference>
<organism evidence="1 2">
    <name type="scientific">Acinetobacter indicus</name>
    <dbReference type="NCBI Taxonomy" id="756892"/>
    <lineage>
        <taxon>Bacteria</taxon>
        <taxon>Pseudomonadati</taxon>
        <taxon>Pseudomonadota</taxon>
        <taxon>Gammaproteobacteria</taxon>
        <taxon>Moraxellales</taxon>
        <taxon>Moraxellaceae</taxon>
        <taxon>Acinetobacter</taxon>
    </lineage>
</organism>